<name>A0A370TEV2_9HELO</name>
<evidence type="ECO:0000313" key="4">
    <source>
        <dbReference type="Proteomes" id="UP000254866"/>
    </source>
</evidence>
<dbReference type="Pfam" id="PF10263">
    <property type="entry name" value="SprT-like"/>
    <property type="match status" value="1"/>
</dbReference>
<dbReference type="PANTHER" id="PTHR13252">
    <property type="entry name" value="F-BOX ONLY PROTEIN 28"/>
    <property type="match status" value="1"/>
</dbReference>
<dbReference type="PROSITE" id="PS50181">
    <property type="entry name" value="FBOX"/>
    <property type="match status" value="1"/>
</dbReference>
<dbReference type="InterPro" id="IPR006640">
    <property type="entry name" value="SprT-like_domain"/>
</dbReference>
<dbReference type="STRING" id="2656787.A0A370TEV2"/>
<dbReference type="PANTHER" id="PTHR13252:SF9">
    <property type="entry name" value="F-BOX ONLY PROTEIN 28"/>
    <property type="match status" value="1"/>
</dbReference>
<dbReference type="SUPFAM" id="SSF50978">
    <property type="entry name" value="WD40 repeat-like"/>
    <property type="match status" value="1"/>
</dbReference>
<evidence type="ECO:0000313" key="3">
    <source>
        <dbReference type="EMBL" id="RDL33209.1"/>
    </source>
</evidence>
<dbReference type="GeneID" id="43601497"/>
<gene>
    <name evidence="3" type="ORF">BP5553_08648</name>
</gene>
<dbReference type="AlphaFoldDB" id="A0A370TEV2"/>
<accession>A0A370TEV2</accession>
<dbReference type="OrthoDB" id="3219396at2759"/>
<evidence type="ECO:0000259" key="2">
    <source>
        <dbReference type="PROSITE" id="PS50181"/>
    </source>
</evidence>
<dbReference type="Pfam" id="PF12937">
    <property type="entry name" value="F-box-like"/>
    <property type="match status" value="1"/>
</dbReference>
<organism evidence="3 4">
    <name type="scientific">Venustampulla echinocandica</name>
    <dbReference type="NCBI Taxonomy" id="2656787"/>
    <lineage>
        <taxon>Eukaryota</taxon>
        <taxon>Fungi</taxon>
        <taxon>Dikarya</taxon>
        <taxon>Ascomycota</taxon>
        <taxon>Pezizomycotina</taxon>
        <taxon>Leotiomycetes</taxon>
        <taxon>Helotiales</taxon>
        <taxon>Pleuroascaceae</taxon>
        <taxon>Venustampulla</taxon>
    </lineage>
</organism>
<dbReference type="SMART" id="SM00256">
    <property type="entry name" value="FBOX"/>
    <property type="match status" value="1"/>
</dbReference>
<dbReference type="GO" id="GO:0006950">
    <property type="term" value="P:response to stress"/>
    <property type="evidence" value="ECO:0007669"/>
    <property type="project" value="UniProtKB-ARBA"/>
</dbReference>
<dbReference type="Gene3D" id="1.20.1280.50">
    <property type="match status" value="1"/>
</dbReference>
<comment type="caution">
    <text evidence="3">The sequence shown here is derived from an EMBL/GenBank/DDBJ whole genome shotgun (WGS) entry which is preliminary data.</text>
</comment>
<reference evidence="3 4" key="1">
    <citation type="journal article" date="2018" name="IMA Fungus">
        <title>IMA Genome-F 9: Draft genome sequence of Annulohypoxylon stygium, Aspergillus mulundensis, Berkeleyomyces basicola (syn. Thielaviopsis basicola), Ceratocystis smalleyi, two Cercospora beticola strains, Coleophoma cylindrospora, Fusarium fracticaudum, Phialophora cf. hyalina, and Morchella septimelata.</title>
        <authorList>
            <person name="Wingfield B.D."/>
            <person name="Bills G.F."/>
            <person name="Dong Y."/>
            <person name="Huang W."/>
            <person name="Nel W.J."/>
            <person name="Swalarsk-Parry B.S."/>
            <person name="Vaghefi N."/>
            <person name="Wilken P.M."/>
            <person name="An Z."/>
            <person name="de Beer Z.W."/>
            <person name="De Vos L."/>
            <person name="Chen L."/>
            <person name="Duong T.A."/>
            <person name="Gao Y."/>
            <person name="Hammerbacher A."/>
            <person name="Kikkert J.R."/>
            <person name="Li Y."/>
            <person name="Li H."/>
            <person name="Li K."/>
            <person name="Li Q."/>
            <person name="Liu X."/>
            <person name="Ma X."/>
            <person name="Naidoo K."/>
            <person name="Pethybridge S.J."/>
            <person name="Sun J."/>
            <person name="Steenkamp E.T."/>
            <person name="van der Nest M.A."/>
            <person name="van Wyk S."/>
            <person name="Wingfield M.J."/>
            <person name="Xiong C."/>
            <person name="Yue Q."/>
            <person name="Zhang X."/>
        </authorList>
    </citation>
    <scope>NUCLEOTIDE SEQUENCE [LARGE SCALE GENOMIC DNA]</scope>
    <source>
        <strain evidence="3 4">BP 5553</strain>
    </source>
</reference>
<dbReference type="InterPro" id="IPR039719">
    <property type="entry name" value="FBXO28"/>
</dbReference>
<dbReference type="GO" id="GO:0000209">
    <property type="term" value="P:protein polyubiquitination"/>
    <property type="evidence" value="ECO:0007669"/>
    <property type="project" value="TreeGrafter"/>
</dbReference>
<feature type="domain" description="F-box" evidence="2">
    <location>
        <begin position="1"/>
        <end position="44"/>
    </location>
</feature>
<dbReference type="InterPro" id="IPR036047">
    <property type="entry name" value="F-box-like_dom_sf"/>
</dbReference>
<feature type="region of interest" description="Disordered" evidence="1">
    <location>
        <begin position="687"/>
        <end position="707"/>
    </location>
</feature>
<protein>
    <recommendedName>
        <fullName evidence="2">F-box domain-containing protein</fullName>
    </recommendedName>
</protein>
<proteinExistence type="predicted"/>
<evidence type="ECO:0000256" key="1">
    <source>
        <dbReference type="SAM" id="MobiDB-lite"/>
    </source>
</evidence>
<keyword evidence="4" id="KW-1185">Reference proteome</keyword>
<dbReference type="EMBL" id="NPIC01000009">
    <property type="protein sequence ID" value="RDL33209.1"/>
    <property type="molecule type" value="Genomic_DNA"/>
</dbReference>
<dbReference type="SUPFAM" id="SSF81383">
    <property type="entry name" value="F-box domain"/>
    <property type="match status" value="1"/>
</dbReference>
<dbReference type="Proteomes" id="UP000254866">
    <property type="component" value="Unassembled WGS sequence"/>
</dbReference>
<dbReference type="RefSeq" id="XP_031866702.1">
    <property type="nucleotide sequence ID" value="XM_032017271.1"/>
</dbReference>
<dbReference type="InterPro" id="IPR036322">
    <property type="entry name" value="WD40_repeat_dom_sf"/>
</dbReference>
<dbReference type="InterPro" id="IPR001810">
    <property type="entry name" value="F-box_dom"/>
</dbReference>
<sequence>MDALPTEIIFHIIRFLDPHEIVTLQLVCKRFLLLGRDDTLWRELCFIESSFLDRYRRRELLVAESIQEPLLSDLTRALANGNGYGYGLGDSRLGGSQAESRDRKANLDERNRILANWDPSYPDEKAIWYDEYIARNGPISTSWLEQPRNRESPQHEYLDVRGMGLYTGSGDTDSSLVVAPLDDGSVCIWDITGSSGRKGSIIARSKPGILCHNVAPPSGSGKCSKVISTGITDCVSVDNGRKVAYIAVEDGLVEVDLQTLTTVSHNKSPFPITALSEAKYPVPLTVGTNRSLYLHDPRTRISGKSSAESESVEYYDTSFAFPRSPRPLHFRNSLSSERNPPHTNVHHPGPVSILHLPSSGTEWDENGNIYVAGRFPSILNYDRRYMSRLRGTIHSGARLCSMASLPYPFSLMEKDLAKDGELSVEQVWEAKTRPGKTLIACGEYNSKGSLEMYGLSSKPFLANTPSEPAAGGLQNSVMKNRQTSSSSKLLSVCNHGTRIVVSDGSGNLKWLERDGFTEVRRWSIAHGSVEAPQVMFGSTGHYHSEPGSGDIAIKLADTHTGRDERPVNGGDLVVWTGEKIGLLSFSSKSGFTAESFEAKGHQTAEEARKKSEERAYSQTMRLALQANANEVRFMRDLGSSIELIQGGLDDEGAADFVITGVCSVATGTRDFPGPSKLRSDTTLKQCSDQHQSSAPYEGSPAGDLDGSGGRVFESVLSSLSGGHVPGTFLCGVEQRRDEDDQQRERTGRAHFRWMPIKYARRRDFKVVLPCLPHRSLPLDAVLPPPNAFPPSASRSPSRHAPKTTYVHVQTALPYDGRSYAVLRSMHPQHIDQYLAPSDGLTAHPAAVGNESACQPFGRYHAGLLTCLRPRPSSGVGDLVERLSKARKVAMAYNDGVHALRRPVPRQLLTPVATPRNSTAALPLAVEHGRGITMERTPSGNSILSDTPYEQRLNDTLALSDAQAARMVEDHFAQVHSAQKPERARLQQLLNSGGDDDEFLSHVLETSNYVFFDGALTLRVTWEWSSQERYQTELIGTTALRRCLNGNGYETLIVLSEPILKSAEYDRRLLLYTFLHELVHCYLFIRCGFEARIDGGHTEGFHTIARLIDDWVGGGYLSLCNEKANLNLFRRDRKLRPVDQVLDVYRDDRPHRYHDHYHRPRPTRNYREVVGVGYDDV</sequence>